<evidence type="ECO:0000313" key="2">
    <source>
        <dbReference type="EMBL" id="SIO93993.1"/>
    </source>
</evidence>
<gene>
    <name evidence="2" type="ORF">VSP9026_01674</name>
    <name evidence="1" type="ORF">Vspart_01761</name>
</gene>
<sequence>MKVYADELMYKGDMVRGNEAAKKTAMIARLNLFSNNTQDDFKKIPGPPLLTGFHILQFKHTCSGC</sequence>
<protein>
    <submittedName>
        <fullName evidence="2">Uncharacterized protein</fullName>
    </submittedName>
</protein>
<evidence type="ECO:0000313" key="4">
    <source>
        <dbReference type="Proteomes" id="UP000515264"/>
    </source>
</evidence>
<reference evidence="2 3" key="1">
    <citation type="submission" date="2016-12" db="EMBL/GenBank/DDBJ databases">
        <authorList>
            <person name="Song W.-J."/>
            <person name="Kurnit D.M."/>
        </authorList>
    </citation>
    <scope>NUCLEOTIDE SEQUENCE [LARGE SCALE GENOMIC DNA]</scope>
    <source>
        <strain evidence="2 3">CECT 9026</strain>
    </source>
</reference>
<keyword evidence="4" id="KW-1185">Reference proteome</keyword>
<dbReference type="AlphaFoldDB" id="A0A1N6M3H5"/>
<dbReference type="Proteomes" id="UP000184774">
    <property type="component" value="Unassembled WGS sequence"/>
</dbReference>
<dbReference type="Proteomes" id="UP000515264">
    <property type="component" value="Chromosome 1"/>
</dbReference>
<proteinExistence type="predicted"/>
<dbReference type="RefSeq" id="WP_074372547.1">
    <property type="nucleotide sequence ID" value="NZ_AP024907.1"/>
</dbReference>
<accession>A0A1N6M3H5</accession>
<evidence type="ECO:0000313" key="3">
    <source>
        <dbReference type="Proteomes" id="UP000184774"/>
    </source>
</evidence>
<name>A0A1N6M3H5_9VIBR</name>
<dbReference type="EMBL" id="FSSB01000010">
    <property type="protein sequence ID" value="SIO93993.1"/>
    <property type="molecule type" value="Genomic_DNA"/>
</dbReference>
<reference evidence="1 4" key="3">
    <citation type="journal article" date="2020" name="J. Nat. Prod.">
        <title>Genomics-Metabolomics Profiling Disclosed Marine Vibrio spartinae 3.6 as a Producer of a New Branched Side Chain Prodigiosin.</title>
        <authorList>
            <person name="Vitale G.A."/>
            <person name="Sciarretta M."/>
            <person name="Palma Esposito F."/>
            <person name="January G.G."/>
            <person name="Giaccio M."/>
            <person name="Bunk B."/>
            <person name="Sproer C."/>
            <person name="Bajerski F."/>
            <person name="Power D."/>
            <person name="Festa C."/>
            <person name="Monti M.C."/>
            <person name="D'Auria M.V."/>
            <person name="de Pascale D."/>
        </authorList>
    </citation>
    <scope>NUCLEOTIDE SEQUENCE [LARGE SCALE GENOMIC DNA]</scope>
    <source>
        <strain evidence="1 4">3.6</strain>
    </source>
</reference>
<dbReference type="OrthoDB" id="9782445at2"/>
<reference evidence="1" key="2">
    <citation type="submission" date="2019-11" db="EMBL/GenBank/DDBJ databases">
        <authorList>
            <person name="January G."/>
            <person name="Bunk B."/>
        </authorList>
    </citation>
    <scope>NUCLEOTIDE SEQUENCE</scope>
    <source>
        <strain evidence="1">3.6</strain>
    </source>
</reference>
<organism evidence="2 3">
    <name type="scientific">Vibrio spartinae</name>
    <dbReference type="NCBI Taxonomy" id="1918945"/>
    <lineage>
        <taxon>Bacteria</taxon>
        <taxon>Pseudomonadati</taxon>
        <taxon>Pseudomonadota</taxon>
        <taxon>Gammaproteobacteria</taxon>
        <taxon>Vibrionales</taxon>
        <taxon>Vibrionaceae</taxon>
        <taxon>Vibrio</taxon>
    </lineage>
</organism>
<dbReference type="EMBL" id="CP046268">
    <property type="protein sequence ID" value="QMV14505.1"/>
    <property type="molecule type" value="Genomic_DNA"/>
</dbReference>
<evidence type="ECO:0000313" key="1">
    <source>
        <dbReference type="EMBL" id="QMV14505.1"/>
    </source>
</evidence>